<proteinExistence type="inferred from homology"/>
<sequence length="688" mass="77736">MGIKGLHSYIESNRDFLKPRCFRGSKLIIDGSSLYYSLYFRSHLDQAHGGDYDGFEKIVTLFFRNLRICDIEPYVVLDGGDDVSGKKFQTLKTRCQERIRRASALSRGRSGERLPIFTKNVFKQILHKLGIPFIQCLAEADWELAALASEWDCPVLSSDSDFYIFNIKSGFLPIGHFQWRKVSQLRHNAKNFIPSKSYRVINLCATFNHMNEYNLSLFAIILGNDYTKLDKSSFPNFSKFSTRPGGTAQVDGILVWLSQFPSPKEAIAALLSPLGKNKKSSSIRTAIYQGMAEYRLGPSSIGQFFMSGEPQTVPPGPLQKLPGWSLKPLAEGKLASTIIDVVTLQRVMLNAQVEDFELSCSSETSRLIRQVMYGVLLCTRWQEVGKGGRSSGDKQQADVEEYGRQGMTLTSSTVPAVLPGRVGTHLHLDSLWETPQQLRLQVVLEALGVSQISDSLHVPEGLQLAVYITCFWLKHAKPEPTAEMFWALLTSLVFGHLSREQQAEKDIKPVISRLKKPQSRKGKKLVDLEIAHAFCQWQSCLNDGFVLNQLLNCPVPEPELARLYCGSLVHGVTHTLKRGMEPESLLAGAPEAFRLYQNLQTAVERELDEDLLMRMRTRMWPRESQAAVDELTQEFKHLMEEDKCMKKDKVLVKTLVQMGHKSKRKTTNSKCSQYPVLFSFTPNTHRDT</sequence>
<feature type="non-terminal residue" evidence="3">
    <location>
        <position position="688"/>
    </location>
</feature>
<dbReference type="EMBL" id="JAUCMX010000020">
    <property type="protein sequence ID" value="KAK3515645.1"/>
    <property type="molecule type" value="Genomic_DNA"/>
</dbReference>
<dbReference type="AlphaFoldDB" id="A0AAE0Q873"/>
<name>A0AAE0Q873_9TELE</name>
<gene>
    <name evidence="3" type="ORF">QTP70_026414</name>
</gene>
<dbReference type="PANTHER" id="PTHR15665:SF1">
    <property type="entry name" value="PROTEIN ASTEROID HOMOLOG 1"/>
    <property type="match status" value="1"/>
</dbReference>
<evidence type="ECO:0000313" key="4">
    <source>
        <dbReference type="Proteomes" id="UP001274896"/>
    </source>
</evidence>
<dbReference type="Pfam" id="PF00752">
    <property type="entry name" value="XPG_N"/>
    <property type="match status" value="1"/>
</dbReference>
<dbReference type="InterPro" id="IPR029060">
    <property type="entry name" value="PIN-like_dom_sf"/>
</dbReference>
<organism evidence="3 4">
    <name type="scientific">Hemibagrus guttatus</name>
    <dbReference type="NCBI Taxonomy" id="175788"/>
    <lineage>
        <taxon>Eukaryota</taxon>
        <taxon>Metazoa</taxon>
        <taxon>Chordata</taxon>
        <taxon>Craniata</taxon>
        <taxon>Vertebrata</taxon>
        <taxon>Euteleostomi</taxon>
        <taxon>Actinopterygii</taxon>
        <taxon>Neopterygii</taxon>
        <taxon>Teleostei</taxon>
        <taxon>Ostariophysi</taxon>
        <taxon>Siluriformes</taxon>
        <taxon>Bagridae</taxon>
        <taxon>Hemibagrus</taxon>
    </lineage>
</organism>
<dbReference type="SMART" id="SM00485">
    <property type="entry name" value="XPGN"/>
    <property type="match status" value="1"/>
</dbReference>
<accession>A0AAE0Q873</accession>
<dbReference type="GO" id="GO:0004518">
    <property type="term" value="F:nuclease activity"/>
    <property type="evidence" value="ECO:0007669"/>
    <property type="project" value="InterPro"/>
</dbReference>
<dbReference type="SUPFAM" id="SSF88723">
    <property type="entry name" value="PIN domain-like"/>
    <property type="match status" value="1"/>
</dbReference>
<dbReference type="InterPro" id="IPR026832">
    <property type="entry name" value="Asteroid"/>
</dbReference>
<evidence type="ECO:0000259" key="2">
    <source>
        <dbReference type="SMART" id="SM00485"/>
    </source>
</evidence>
<dbReference type="Proteomes" id="UP001274896">
    <property type="component" value="Unassembled WGS sequence"/>
</dbReference>
<dbReference type="Gene3D" id="3.40.50.1010">
    <property type="entry name" value="5'-nuclease"/>
    <property type="match status" value="1"/>
</dbReference>
<protein>
    <recommendedName>
        <fullName evidence="2">XPG N-terminal domain-containing protein</fullName>
    </recommendedName>
</protein>
<dbReference type="PANTHER" id="PTHR15665">
    <property type="entry name" value="ASTEROID PROTEIN"/>
    <property type="match status" value="1"/>
</dbReference>
<comment type="caution">
    <text evidence="3">The sequence shown here is derived from an EMBL/GenBank/DDBJ whole genome shotgun (WGS) entry which is preliminary data.</text>
</comment>
<reference evidence="3" key="1">
    <citation type="submission" date="2023-06" db="EMBL/GenBank/DDBJ databases">
        <title>Male Hemibagrus guttatus genome.</title>
        <authorList>
            <person name="Bian C."/>
        </authorList>
    </citation>
    <scope>NUCLEOTIDE SEQUENCE</scope>
    <source>
        <strain evidence="3">Male_cb2023</strain>
        <tissue evidence="3">Muscle</tissue>
    </source>
</reference>
<evidence type="ECO:0000313" key="3">
    <source>
        <dbReference type="EMBL" id="KAK3515645.1"/>
    </source>
</evidence>
<dbReference type="InterPro" id="IPR006085">
    <property type="entry name" value="XPG_DNA_repair_N"/>
</dbReference>
<comment type="similarity">
    <text evidence="1">Belongs to the asteroid family.</text>
</comment>
<keyword evidence="4" id="KW-1185">Reference proteome</keyword>
<feature type="domain" description="XPG N-terminal" evidence="2">
    <location>
        <begin position="1"/>
        <end position="104"/>
    </location>
</feature>
<evidence type="ECO:0000256" key="1">
    <source>
        <dbReference type="ARBA" id="ARBA00007398"/>
    </source>
</evidence>